<dbReference type="Proteomes" id="UP000077202">
    <property type="component" value="Unassembled WGS sequence"/>
</dbReference>
<accession>A0A176W6H0</accession>
<name>A0A176W6H0_MARPO</name>
<reference evidence="1" key="1">
    <citation type="submission" date="2016-03" db="EMBL/GenBank/DDBJ databases">
        <title>Mechanisms controlling the formation of the plant cell surface in tip-growing cells are functionally conserved among land plants.</title>
        <authorList>
            <person name="Honkanen S."/>
            <person name="Jones V.A."/>
            <person name="Morieri G."/>
            <person name="Champion C."/>
            <person name="Hetherington A.J."/>
            <person name="Kelly S."/>
            <person name="Saint-Marcoux D."/>
            <person name="Proust H."/>
            <person name="Prescott H."/>
            <person name="Dolan L."/>
        </authorList>
    </citation>
    <scope>NUCLEOTIDE SEQUENCE [LARGE SCALE GENOMIC DNA]</scope>
    <source>
        <tissue evidence="1">Whole gametophyte</tissue>
    </source>
</reference>
<comment type="caution">
    <text evidence="1">The sequence shown here is derived from an EMBL/GenBank/DDBJ whole genome shotgun (WGS) entry which is preliminary data.</text>
</comment>
<evidence type="ECO:0000313" key="1">
    <source>
        <dbReference type="EMBL" id="OAE28730.1"/>
    </source>
</evidence>
<protein>
    <submittedName>
        <fullName evidence="1">Uncharacterized protein</fullName>
    </submittedName>
</protein>
<gene>
    <name evidence="1" type="ORF">AXG93_1617s1140</name>
</gene>
<evidence type="ECO:0000313" key="2">
    <source>
        <dbReference type="Proteomes" id="UP000077202"/>
    </source>
</evidence>
<sequence length="260" mass="29722">MEKNKTEGEDLRDNPMMWRIEHWAKVMGPCAGSDGDLLFEKSSVNLTRMEEFSCVPLFNTGRSGTNGWKTADYKDPKRWAIALGIIHILRTARTTYVTAWQVGFLERVMKGQRVHWARIFYDFVWTTARGPVQVEVLPNREKPDRRLANRRKMVTDDEEDLMLERTRSVGSEDVLHPKSGEEVATEFTLSEAILEQIVAEVGGTVGKVTEDLELPLLEEEVRSKVGTKTSAEEVKTLEITFTDFLQDSVVPLLKYLDTKR</sequence>
<dbReference type="AlphaFoldDB" id="A0A176W6H0"/>
<organism evidence="1 2">
    <name type="scientific">Marchantia polymorpha subsp. ruderalis</name>
    <dbReference type="NCBI Taxonomy" id="1480154"/>
    <lineage>
        <taxon>Eukaryota</taxon>
        <taxon>Viridiplantae</taxon>
        <taxon>Streptophyta</taxon>
        <taxon>Embryophyta</taxon>
        <taxon>Marchantiophyta</taxon>
        <taxon>Marchantiopsida</taxon>
        <taxon>Marchantiidae</taxon>
        <taxon>Marchantiales</taxon>
        <taxon>Marchantiaceae</taxon>
        <taxon>Marchantia</taxon>
    </lineage>
</organism>
<dbReference type="EMBL" id="LVLJ01001677">
    <property type="protein sequence ID" value="OAE28730.1"/>
    <property type="molecule type" value="Genomic_DNA"/>
</dbReference>
<keyword evidence="2" id="KW-1185">Reference proteome</keyword>
<proteinExistence type="predicted"/>